<dbReference type="PANTHER" id="PTHR12302:SF3">
    <property type="entry name" value="SERINE_THREONINE-PROTEIN KINASE 31"/>
    <property type="match status" value="1"/>
</dbReference>
<dbReference type="InterPro" id="IPR002071">
    <property type="entry name" value="Thermonucl_AS"/>
</dbReference>
<keyword evidence="3" id="KW-0378">Hydrolase</keyword>
<dbReference type="PROSITE" id="PS01123">
    <property type="entry name" value="TNASE_1"/>
    <property type="match status" value="1"/>
</dbReference>
<dbReference type="SMART" id="SM00318">
    <property type="entry name" value="SNc"/>
    <property type="match status" value="1"/>
</dbReference>
<keyword evidence="1" id="KW-0540">Nuclease</keyword>
<dbReference type="PANTHER" id="PTHR12302">
    <property type="entry name" value="EBNA2 BINDING PROTEIN P100"/>
    <property type="match status" value="1"/>
</dbReference>
<evidence type="ECO:0000256" key="1">
    <source>
        <dbReference type="ARBA" id="ARBA00022722"/>
    </source>
</evidence>
<evidence type="ECO:0000259" key="5">
    <source>
        <dbReference type="PROSITE" id="PS50830"/>
    </source>
</evidence>
<feature type="transmembrane region" description="Helical" evidence="4">
    <location>
        <begin position="7"/>
        <end position="24"/>
    </location>
</feature>
<dbReference type="GO" id="GO:0004519">
    <property type="term" value="F:endonuclease activity"/>
    <property type="evidence" value="ECO:0007669"/>
    <property type="project" value="UniProtKB-KW"/>
</dbReference>
<dbReference type="InterPro" id="IPR035437">
    <property type="entry name" value="SNase_OB-fold_sf"/>
</dbReference>
<dbReference type="GO" id="GO:0003676">
    <property type="term" value="F:nucleic acid binding"/>
    <property type="evidence" value="ECO:0007669"/>
    <property type="project" value="InterPro"/>
</dbReference>
<evidence type="ECO:0000313" key="6">
    <source>
        <dbReference type="EMBL" id="TFJ26358.1"/>
    </source>
</evidence>
<dbReference type="EMBL" id="NRPP01000013">
    <property type="protein sequence ID" value="TFJ26358.1"/>
    <property type="molecule type" value="Genomic_DNA"/>
</dbReference>
<evidence type="ECO:0000256" key="4">
    <source>
        <dbReference type="SAM" id="Phobius"/>
    </source>
</evidence>
<evidence type="ECO:0000256" key="2">
    <source>
        <dbReference type="ARBA" id="ARBA00022759"/>
    </source>
</evidence>
<proteinExistence type="predicted"/>
<sequence>MKKRNQVFASIVTIILIGIGAFFVTDDEQTKGPSEDTKRTAVELERVVDGDTIIMREEGERKRMRLLLVDTPESNTQKTGKAQPFGKEAKEFLTEYLKGKKLSIVYDPNHDAVDQYNRVLAYLYADDELVEEVLVREGLARVGYFNGKELYYDIIHQAEKDAKADRKNIWSIKDYVGKKGFNEVKQESYTSY</sequence>
<keyword evidence="4" id="KW-0812">Transmembrane</keyword>
<keyword evidence="2" id="KW-0255">Endonuclease</keyword>
<gene>
    <name evidence="6" type="ORF">CKN69_08075</name>
</gene>
<evidence type="ECO:0000256" key="3">
    <source>
        <dbReference type="ARBA" id="ARBA00022801"/>
    </source>
</evidence>
<keyword evidence="4" id="KW-1133">Transmembrane helix</keyword>
<reference evidence="6 7" key="1">
    <citation type="journal article" date="2018" name="Int. J. Food Microbiol.">
        <title>Growth of Carnobacterium spp. isolated from chilled vacuum-packaged meat under relevant acidic conditions.</title>
        <authorList>
            <person name="Zhang P."/>
            <person name="Badoni M."/>
            <person name="Ganzle M."/>
            <person name="Yang X."/>
        </authorList>
    </citation>
    <scope>NUCLEOTIDE SEQUENCE [LARGE SCALE GENOMIC DNA]</scope>
    <source>
        <strain evidence="6 7">B2</strain>
    </source>
</reference>
<dbReference type="Gene3D" id="2.40.50.90">
    <property type="match status" value="1"/>
</dbReference>
<name>A0A2R8A003_CARDV</name>
<dbReference type="Proteomes" id="UP000297938">
    <property type="component" value="Unassembled WGS sequence"/>
</dbReference>
<keyword evidence="4" id="KW-0472">Membrane</keyword>
<dbReference type="Pfam" id="PF00565">
    <property type="entry name" value="SNase"/>
    <property type="match status" value="1"/>
</dbReference>
<organism evidence="6 7">
    <name type="scientific">Carnobacterium divergens</name>
    <name type="common">Lactobacillus divergens</name>
    <dbReference type="NCBI Taxonomy" id="2748"/>
    <lineage>
        <taxon>Bacteria</taxon>
        <taxon>Bacillati</taxon>
        <taxon>Bacillota</taxon>
        <taxon>Bacilli</taxon>
        <taxon>Lactobacillales</taxon>
        <taxon>Carnobacteriaceae</taxon>
        <taxon>Carnobacterium</taxon>
    </lineage>
</organism>
<feature type="domain" description="TNase-like" evidence="5">
    <location>
        <begin position="38"/>
        <end position="172"/>
    </location>
</feature>
<evidence type="ECO:0000313" key="7">
    <source>
        <dbReference type="Proteomes" id="UP000297938"/>
    </source>
</evidence>
<dbReference type="AlphaFoldDB" id="A0A2R8A003"/>
<dbReference type="SUPFAM" id="SSF50199">
    <property type="entry name" value="Staphylococcal nuclease"/>
    <property type="match status" value="1"/>
</dbReference>
<dbReference type="GO" id="GO:0016787">
    <property type="term" value="F:hydrolase activity"/>
    <property type="evidence" value="ECO:0007669"/>
    <property type="project" value="UniProtKB-KW"/>
</dbReference>
<protein>
    <submittedName>
        <fullName evidence="6">Thermonuclease</fullName>
    </submittedName>
</protein>
<dbReference type="RefSeq" id="WP_109841555.1">
    <property type="nucleotide sequence ID" value="NZ_CBCPKG010000001.1"/>
</dbReference>
<dbReference type="InterPro" id="IPR016071">
    <property type="entry name" value="Staphylococal_nuclease_OB-fold"/>
</dbReference>
<accession>A0A2R8A003</accession>
<dbReference type="PROSITE" id="PS50830">
    <property type="entry name" value="TNASE_3"/>
    <property type="match status" value="1"/>
</dbReference>
<comment type="caution">
    <text evidence="6">The sequence shown here is derived from an EMBL/GenBank/DDBJ whole genome shotgun (WGS) entry which is preliminary data.</text>
</comment>
<dbReference type="STRING" id="2748.CDIV41_320619"/>